<keyword evidence="2" id="KW-1185">Reference proteome</keyword>
<dbReference type="Proteomes" id="UP000477722">
    <property type="component" value="Unassembled WGS sequence"/>
</dbReference>
<dbReference type="EMBL" id="JAAKZZ010000658">
    <property type="protein sequence ID" value="NGO73223.1"/>
    <property type="molecule type" value="Genomic_DNA"/>
</dbReference>
<dbReference type="SUPFAM" id="SSF53822">
    <property type="entry name" value="Periplasmic binding protein-like I"/>
    <property type="match status" value="1"/>
</dbReference>
<accession>A0A6G4X7J7</accession>
<dbReference type="Pfam" id="PF13433">
    <property type="entry name" value="Peripla_BP_5"/>
    <property type="match status" value="1"/>
</dbReference>
<dbReference type="AlphaFoldDB" id="A0A6G4X7J7"/>
<sequence length="443" mass="48248">MKPTPRERGLVTLMTLAVLGYVLFVSAVAPADPHALPPLKVGVLHSHTGRLAGTEKPLNDAALMAIEEINTQGGLLGRELVPVLADGQSTGKGFARAAERLLSREEVQIIFGGYASAARRSMIPVIERNNGLLFYPAVYEGGETSHRVVYTGATPNQYITPAVQWFLDNGARRFFLVGSDYIYPRVSLALVHSQLTAAGGKVVGEDYLPPDTDQVSRTVRRIVLAKPDLIVSALAGATNAPFFTRLREAGADSGRQRVPALNLVADEWELRSQTARSKAGAYVAGDYVAANYFEELPDAANARFVREFKRRSGAPHVSDTVAAAYAGVHLWAHAVRSAGSVEPRAVLRAVRGASVRAPGGTVYADRGNRHLWKRARLGRIQLDGKIEQVWSSEAVIRPSPYSPYRSKEEWDRLVSHLYQGWGKRWTRPPGGPELPLEPRPGAP</sequence>
<organism evidence="1 2">
    <name type="scientific">Streptomyces boncukensis</name>
    <dbReference type="NCBI Taxonomy" id="2711219"/>
    <lineage>
        <taxon>Bacteria</taxon>
        <taxon>Bacillati</taxon>
        <taxon>Actinomycetota</taxon>
        <taxon>Actinomycetes</taxon>
        <taxon>Kitasatosporales</taxon>
        <taxon>Streptomycetaceae</taxon>
        <taxon>Streptomyces</taxon>
    </lineage>
</organism>
<protein>
    <submittedName>
        <fullName evidence="1">Transporter substrate-binding protein</fullName>
    </submittedName>
</protein>
<dbReference type="Gene3D" id="3.40.50.2300">
    <property type="match status" value="2"/>
</dbReference>
<gene>
    <name evidence="1" type="ORF">G5C65_33820</name>
</gene>
<dbReference type="RefSeq" id="WP_165302882.1">
    <property type="nucleotide sequence ID" value="NZ_JAAKZZ010000658.1"/>
</dbReference>
<comment type="caution">
    <text evidence="1">The sequence shown here is derived from an EMBL/GenBank/DDBJ whole genome shotgun (WGS) entry which is preliminary data.</text>
</comment>
<proteinExistence type="predicted"/>
<dbReference type="PANTHER" id="PTHR47628:SF1">
    <property type="entry name" value="ALIPHATIC AMIDASE EXPRESSION-REGULATING PROTEIN"/>
    <property type="match status" value="1"/>
</dbReference>
<reference evidence="1 2" key="1">
    <citation type="submission" date="2020-02" db="EMBL/GenBank/DDBJ databases">
        <title>Whole-genome analyses of novel actinobacteria.</title>
        <authorList>
            <person name="Sahin N."/>
            <person name="Tatar D."/>
        </authorList>
    </citation>
    <scope>NUCLEOTIDE SEQUENCE [LARGE SCALE GENOMIC DNA]</scope>
    <source>
        <strain evidence="1 2">SB3404</strain>
    </source>
</reference>
<evidence type="ECO:0000313" key="2">
    <source>
        <dbReference type="Proteomes" id="UP000477722"/>
    </source>
</evidence>
<dbReference type="InterPro" id="IPR028082">
    <property type="entry name" value="Peripla_BP_I"/>
</dbReference>
<name>A0A6G4X7J7_9ACTN</name>
<evidence type="ECO:0000313" key="1">
    <source>
        <dbReference type="EMBL" id="NGO73223.1"/>
    </source>
</evidence>
<dbReference type="PANTHER" id="PTHR47628">
    <property type="match status" value="1"/>
</dbReference>